<evidence type="ECO:0000256" key="7">
    <source>
        <dbReference type="SAM" id="Phobius"/>
    </source>
</evidence>
<evidence type="ECO:0000256" key="3">
    <source>
        <dbReference type="ARBA" id="ARBA00022679"/>
    </source>
</evidence>
<dbReference type="UniPathway" id="UPA00286"/>
<dbReference type="AlphaFoldDB" id="B6FZQ7"/>
<dbReference type="GO" id="GO:0042597">
    <property type="term" value="C:periplasmic space"/>
    <property type="evidence" value="ECO:0007669"/>
    <property type="project" value="UniProtKB-SubCell"/>
</dbReference>
<organism evidence="9 10">
    <name type="scientific">Peptacetobacter hiranonis (strain DSM 13275 / JCM 10541 / KCTC 15199 / TO-931)</name>
    <name type="common">Clostridium hiranonis</name>
    <dbReference type="NCBI Taxonomy" id="500633"/>
    <lineage>
        <taxon>Bacteria</taxon>
        <taxon>Bacillati</taxon>
        <taxon>Bacillota</taxon>
        <taxon>Clostridia</taxon>
        <taxon>Peptostreptococcales</taxon>
        <taxon>Peptostreptococcaceae</taxon>
        <taxon>Peptacetobacter</taxon>
    </lineage>
</organism>
<dbReference type="eggNOG" id="COG0457">
    <property type="taxonomic scope" value="Bacteria"/>
</dbReference>
<keyword evidence="7" id="KW-0812">Transmembrane</keyword>
<keyword evidence="6" id="KW-0016">Alginate biosynthesis</keyword>
<feature type="domain" description="AlgX/AlgJ SGNH hydrolase-like" evidence="8">
    <location>
        <begin position="107"/>
        <end position="313"/>
    </location>
</feature>
<dbReference type="GO" id="GO:0042121">
    <property type="term" value="P:alginic acid biosynthetic process"/>
    <property type="evidence" value="ECO:0007669"/>
    <property type="project" value="UniProtKB-UniPathway"/>
</dbReference>
<evidence type="ECO:0000313" key="10">
    <source>
        <dbReference type="Proteomes" id="UP000003178"/>
    </source>
</evidence>
<dbReference type="RefSeq" id="WP_006440282.1">
    <property type="nucleotide sequence ID" value="NZ_DS995356.1"/>
</dbReference>
<dbReference type="Pfam" id="PF16822">
    <property type="entry name" value="ALGX"/>
    <property type="match status" value="1"/>
</dbReference>
<proteinExistence type="predicted"/>
<keyword evidence="5" id="KW-0574">Periplasm</keyword>
<evidence type="ECO:0000313" key="9">
    <source>
        <dbReference type="EMBL" id="EEA85001.1"/>
    </source>
</evidence>
<evidence type="ECO:0000256" key="5">
    <source>
        <dbReference type="ARBA" id="ARBA00022764"/>
    </source>
</evidence>
<evidence type="ECO:0000259" key="8">
    <source>
        <dbReference type="Pfam" id="PF16822"/>
    </source>
</evidence>
<protein>
    <recommendedName>
        <fullName evidence="8">AlgX/AlgJ SGNH hydrolase-like domain-containing protein</fullName>
    </recommendedName>
</protein>
<evidence type="ECO:0000256" key="6">
    <source>
        <dbReference type="ARBA" id="ARBA00022841"/>
    </source>
</evidence>
<dbReference type="Proteomes" id="UP000003178">
    <property type="component" value="Unassembled WGS sequence"/>
</dbReference>
<accession>B6FZQ7</accession>
<sequence>MKKNRYIIIPFLVIIVTFFVFNTISPDKEYSKVENRTLSKRPSLEKVGGENFSKEYEDYYNDQFVFRDFLIGVNTVTDYILNKTEVGNYYVVDNNWILGKFPNVFNEKRLNRYSNAINKLAKVGKSEGKDVYFAMTPHKTNVLKHIYPKYIETSSIDKNIKGFEDKLNKEVINYIEMDDYMMNKFSKKELESMYFKTDHHWNGKGAFEGFKRIIEEMDLDVSSENLKNIFDKYKEITVDSKKFKGSYNKNICMVVREKEYPDYFTIKENKNNNAEYFLNGETVKEEDVIATSRHEKEWDYGGAYSRGAQMNILKIKNDDAFSDKKILVIRDSMQGATTWLFRDFFKETELVDPRNITDIKKSYTEIIKESDADIVLFMFNSSGFDSMINEMIKKGI</sequence>
<comment type="pathway">
    <text evidence="2">Glycan biosynthesis; alginate biosynthesis.</text>
</comment>
<comment type="subcellular location">
    <subcellularLocation>
        <location evidence="1">Periplasm</location>
    </subcellularLocation>
</comment>
<name>B6FZQ7_PEPHT</name>
<keyword evidence="7" id="KW-0472">Membrane</keyword>
<dbReference type="GO" id="GO:0016740">
    <property type="term" value="F:transferase activity"/>
    <property type="evidence" value="ECO:0007669"/>
    <property type="project" value="UniProtKB-KW"/>
</dbReference>
<evidence type="ECO:0000256" key="2">
    <source>
        <dbReference type="ARBA" id="ARBA00005182"/>
    </source>
</evidence>
<dbReference type="EMBL" id="ABWP01000058">
    <property type="protein sequence ID" value="EEA85001.1"/>
    <property type="molecule type" value="Genomic_DNA"/>
</dbReference>
<evidence type="ECO:0000256" key="4">
    <source>
        <dbReference type="ARBA" id="ARBA00022729"/>
    </source>
</evidence>
<keyword evidence="3" id="KW-0808">Transferase</keyword>
<reference evidence="9 10" key="1">
    <citation type="submission" date="2008-09" db="EMBL/GenBank/DDBJ databases">
        <authorList>
            <person name="Fulton L."/>
            <person name="Clifton S."/>
            <person name="Fulton B."/>
            <person name="Xu J."/>
            <person name="Minx P."/>
            <person name="Pepin K.H."/>
            <person name="Johnson M."/>
            <person name="Thiruvilangam P."/>
            <person name="Bhonagiri V."/>
            <person name="Nash W.E."/>
            <person name="Mardis E.R."/>
            <person name="Wilson R.K."/>
        </authorList>
    </citation>
    <scope>NUCLEOTIDE SEQUENCE [LARGE SCALE GENOMIC DNA]</scope>
    <source>
        <strain evidence="9 10">DSM 13275</strain>
    </source>
</reference>
<feature type="transmembrane region" description="Helical" evidence="7">
    <location>
        <begin position="7"/>
        <end position="25"/>
    </location>
</feature>
<dbReference type="OrthoDB" id="175771at2"/>
<gene>
    <name evidence="9" type="ORF">CLOHIR_01361</name>
</gene>
<dbReference type="InterPro" id="IPR031811">
    <property type="entry name" value="ALGX/ALGJ_SGNH-like"/>
</dbReference>
<keyword evidence="7" id="KW-1133">Transmembrane helix</keyword>
<keyword evidence="4" id="KW-0732">Signal</keyword>
<dbReference type="STRING" id="500633.CLOHIR_01361"/>
<reference evidence="9 10" key="2">
    <citation type="submission" date="2008-10" db="EMBL/GenBank/DDBJ databases">
        <title>Draft genome sequence of Clostridium hiranonis (DSM 13275).</title>
        <authorList>
            <person name="Sudarsanam P."/>
            <person name="Ley R."/>
            <person name="Guruge J."/>
            <person name="Turnbaugh P.J."/>
            <person name="Mahowald M."/>
            <person name="Liep D."/>
            <person name="Gordon J."/>
        </authorList>
    </citation>
    <scope>NUCLEOTIDE SEQUENCE [LARGE SCALE GENOMIC DNA]</scope>
    <source>
        <strain evidence="9 10">DSM 13275</strain>
    </source>
</reference>
<keyword evidence="10" id="KW-1185">Reference proteome</keyword>
<dbReference type="HOGENOM" id="CLU_031022_0_0_9"/>
<evidence type="ECO:0000256" key="1">
    <source>
        <dbReference type="ARBA" id="ARBA00004418"/>
    </source>
</evidence>
<comment type="caution">
    <text evidence="9">The sequence shown here is derived from an EMBL/GenBank/DDBJ whole genome shotgun (WGS) entry which is preliminary data.</text>
</comment>